<protein>
    <submittedName>
        <fullName evidence="1">Uncharacterized protein</fullName>
    </submittedName>
</protein>
<reference evidence="1" key="1">
    <citation type="submission" date="2021-02" db="EMBL/GenBank/DDBJ databases">
        <authorList>
            <person name="Nowell W R."/>
        </authorList>
    </citation>
    <scope>NUCLEOTIDE SEQUENCE</scope>
    <source>
        <strain evidence="1">Ploen Becks lab</strain>
    </source>
</reference>
<dbReference type="EMBL" id="CAJNOC010002418">
    <property type="protein sequence ID" value="CAF0931786.1"/>
    <property type="molecule type" value="Genomic_DNA"/>
</dbReference>
<evidence type="ECO:0000313" key="1">
    <source>
        <dbReference type="EMBL" id="CAF0931786.1"/>
    </source>
</evidence>
<comment type="caution">
    <text evidence="1">The sequence shown here is derived from an EMBL/GenBank/DDBJ whole genome shotgun (WGS) entry which is preliminary data.</text>
</comment>
<name>A0A814BSE7_9BILA</name>
<keyword evidence="2" id="KW-1185">Reference proteome</keyword>
<proteinExistence type="predicted"/>
<evidence type="ECO:0000313" key="2">
    <source>
        <dbReference type="Proteomes" id="UP000663879"/>
    </source>
</evidence>
<sequence length="179" mass="21580">MFDEDDLKFPDLEKEAKEFALSKASQILLRFRKMYSDNDLSEDELVRSAESCRADLLKWRAKWDKNSNRPRISRGSYPELEINDKFINYYPRSVNAWIEPKKVSYFDNEVAQKQFKRFFILARFKSSFHNHSIEMIVDNARTHNTKVYDPKLFNKFSGTNCVYQELKWEENNHQKRYLI</sequence>
<organism evidence="1 2">
    <name type="scientific">Brachionus calyciflorus</name>
    <dbReference type="NCBI Taxonomy" id="104777"/>
    <lineage>
        <taxon>Eukaryota</taxon>
        <taxon>Metazoa</taxon>
        <taxon>Spiralia</taxon>
        <taxon>Gnathifera</taxon>
        <taxon>Rotifera</taxon>
        <taxon>Eurotatoria</taxon>
        <taxon>Monogononta</taxon>
        <taxon>Pseudotrocha</taxon>
        <taxon>Ploima</taxon>
        <taxon>Brachionidae</taxon>
        <taxon>Brachionus</taxon>
    </lineage>
</organism>
<accession>A0A814BSE7</accession>
<dbReference type="AlphaFoldDB" id="A0A814BSE7"/>
<dbReference type="Proteomes" id="UP000663879">
    <property type="component" value="Unassembled WGS sequence"/>
</dbReference>
<gene>
    <name evidence="1" type="ORF">OXX778_LOCUS12947</name>
</gene>